<evidence type="ECO:0000313" key="14">
    <source>
        <dbReference type="EMBL" id="MBD8526588.1"/>
    </source>
</evidence>
<sequence>MPITVAAVRENAPNERRVALTPEITKKLKGLGAELLVEQGIGARAHIHDEAYQAAGAAVAEHADQVMIKADVLLKVQPPTLDQIKELREGSVIIGYLAPHTDDERIKALRDRKISAFSMELLPRTTRAQAMDVLSSQAGMAGYKAVLIGAQVSGKFFPMLTTAAGTIRPSKVLVVGAGVAGLQAIATARRLGAQVEGFDVRPEVKEQIESLGAKFLDLGVSAAGTGGYARELTQEERAEQQRRLGEHLKNIDVIVTTAAVPGRAAPKIITASMVEGMKAGSVIVDLAAETGGNCELTKPGETVESHGVTIVGPLNLPSMGAIHASDMYAKNLFNFLSLMLIEGELKLDFEDDLIAGSCLTHGGEIKHAATKNRVEGA</sequence>
<evidence type="ECO:0000259" key="13">
    <source>
        <dbReference type="SMART" id="SM01003"/>
    </source>
</evidence>
<dbReference type="SMART" id="SM01002">
    <property type="entry name" value="AlaDh_PNT_C"/>
    <property type="match status" value="1"/>
</dbReference>
<keyword evidence="14" id="KW-0560">Oxidoreductase</keyword>
<evidence type="ECO:0000256" key="7">
    <source>
        <dbReference type="ARBA" id="ARBA00023027"/>
    </source>
</evidence>
<feature type="domain" description="Alanine dehydrogenase/pyridine nucleotide transhydrogenase NAD(H)-binding" evidence="12">
    <location>
        <begin position="150"/>
        <end position="312"/>
    </location>
</feature>
<dbReference type="SMART" id="SM01003">
    <property type="entry name" value="AlaDh_PNT_N"/>
    <property type="match status" value="1"/>
</dbReference>
<evidence type="ECO:0000256" key="4">
    <source>
        <dbReference type="ARBA" id="ARBA00022741"/>
    </source>
</evidence>
<keyword evidence="4" id="KW-0547">Nucleotide-binding</keyword>
<proteinExistence type="inferred from homology"/>
<evidence type="ECO:0000259" key="12">
    <source>
        <dbReference type="SMART" id="SM01002"/>
    </source>
</evidence>
<dbReference type="Gene3D" id="3.40.50.720">
    <property type="entry name" value="NAD(P)-binding Rossmann-like Domain"/>
    <property type="match status" value="2"/>
</dbReference>
<name>A0AAW3ZKU9_9GAMM</name>
<dbReference type="PROSITE" id="PS00837">
    <property type="entry name" value="ALADH_PNT_2"/>
    <property type="match status" value="1"/>
</dbReference>
<dbReference type="Pfam" id="PF01262">
    <property type="entry name" value="AlaDh_PNT_C"/>
    <property type="match status" value="1"/>
</dbReference>
<dbReference type="FunFam" id="3.40.50.720:FF:000188">
    <property type="entry name" value="NAD(P) transhydrogenase alpha subunit 1"/>
    <property type="match status" value="1"/>
</dbReference>
<dbReference type="RefSeq" id="WP_192030010.1">
    <property type="nucleotide sequence ID" value="NZ_JACYTR010000026.1"/>
</dbReference>
<keyword evidence="5" id="KW-0521">NADP</keyword>
<comment type="caution">
    <text evidence="14">The sequence shown here is derived from an EMBL/GenBank/DDBJ whole genome shotgun (WGS) entry which is preliminary data.</text>
</comment>
<dbReference type="GO" id="GO:0050661">
    <property type="term" value="F:NADP binding"/>
    <property type="evidence" value="ECO:0007669"/>
    <property type="project" value="TreeGrafter"/>
</dbReference>
<organism evidence="14 15">
    <name type="scientific">Pseudomarimonas arenosa</name>
    <dbReference type="NCBI Taxonomy" id="2774145"/>
    <lineage>
        <taxon>Bacteria</taxon>
        <taxon>Pseudomonadati</taxon>
        <taxon>Pseudomonadota</taxon>
        <taxon>Gammaproteobacteria</taxon>
        <taxon>Lysobacterales</taxon>
        <taxon>Lysobacteraceae</taxon>
        <taxon>Pseudomarimonas</taxon>
    </lineage>
</organism>
<evidence type="ECO:0000256" key="9">
    <source>
        <dbReference type="ARBA" id="ARBA00071353"/>
    </source>
</evidence>
<dbReference type="InterPro" id="IPR036291">
    <property type="entry name" value="NAD(P)-bd_dom_sf"/>
</dbReference>
<dbReference type="GO" id="GO:0006740">
    <property type="term" value="P:NADPH regeneration"/>
    <property type="evidence" value="ECO:0007669"/>
    <property type="project" value="TreeGrafter"/>
</dbReference>
<dbReference type="InterPro" id="IPR007698">
    <property type="entry name" value="AlaDH/PNT_NAD(H)-bd"/>
</dbReference>
<feature type="domain" description="Alanine dehydrogenase/pyridine nucleotide transhydrogenase N-terminal" evidence="13">
    <location>
        <begin position="6"/>
        <end position="141"/>
    </location>
</feature>
<dbReference type="SUPFAM" id="SSF51735">
    <property type="entry name" value="NAD(P)-binding Rossmann-fold domains"/>
    <property type="match status" value="1"/>
</dbReference>
<dbReference type="InterPro" id="IPR007886">
    <property type="entry name" value="AlaDH/PNT_N"/>
</dbReference>
<dbReference type="CDD" id="cd05304">
    <property type="entry name" value="Rubrum_tdh"/>
    <property type="match status" value="1"/>
</dbReference>
<evidence type="ECO:0000313" key="15">
    <source>
        <dbReference type="Proteomes" id="UP000613768"/>
    </source>
</evidence>
<dbReference type="Proteomes" id="UP000613768">
    <property type="component" value="Unassembled WGS sequence"/>
</dbReference>
<dbReference type="AlphaFoldDB" id="A0AAW3ZKU9"/>
<evidence type="ECO:0000256" key="6">
    <source>
        <dbReference type="ARBA" id="ARBA00022967"/>
    </source>
</evidence>
<accession>A0AAW3ZKU9</accession>
<protein>
    <recommendedName>
        <fullName evidence="9">NAD(P) transhydrogenase subunit alpha part 1</fullName>
        <ecNumber evidence="3">7.1.1.1</ecNumber>
    </recommendedName>
    <alternativeName>
        <fullName evidence="11">Nicotinamide nucleotide transhydrogenase subunit alpha 1</fullName>
    </alternativeName>
    <alternativeName>
        <fullName evidence="10">Pyridine nucleotide transhydrogenase subunit alpha 1</fullName>
    </alternativeName>
</protein>
<keyword evidence="15" id="KW-1185">Reference proteome</keyword>
<comment type="catalytic activity">
    <reaction evidence="8">
        <text>NAD(+) + NADPH + H(+)(in) = NADH + NADP(+) + H(+)(out)</text>
        <dbReference type="Rhea" id="RHEA:47992"/>
        <dbReference type="ChEBI" id="CHEBI:15378"/>
        <dbReference type="ChEBI" id="CHEBI:57540"/>
        <dbReference type="ChEBI" id="CHEBI:57783"/>
        <dbReference type="ChEBI" id="CHEBI:57945"/>
        <dbReference type="ChEBI" id="CHEBI:58349"/>
        <dbReference type="EC" id="7.1.1.1"/>
    </reaction>
</comment>
<dbReference type="SUPFAM" id="SSF52283">
    <property type="entry name" value="Formate/glycerate dehydrogenase catalytic domain-like"/>
    <property type="match status" value="1"/>
</dbReference>
<evidence type="ECO:0000256" key="5">
    <source>
        <dbReference type="ARBA" id="ARBA00022857"/>
    </source>
</evidence>
<comment type="similarity">
    <text evidence="2">Belongs to the AlaDH/PNT family.</text>
</comment>
<dbReference type="Pfam" id="PF05222">
    <property type="entry name" value="AlaDh_PNT_N"/>
    <property type="match status" value="1"/>
</dbReference>
<dbReference type="InterPro" id="IPR008143">
    <property type="entry name" value="Ala_DH/PNT_CS2"/>
</dbReference>
<dbReference type="GO" id="GO:0008750">
    <property type="term" value="F:proton-translocating NAD(P)+ transhydrogenase activity"/>
    <property type="evidence" value="ECO:0007669"/>
    <property type="project" value="UniProtKB-EC"/>
</dbReference>
<evidence type="ECO:0000256" key="1">
    <source>
        <dbReference type="ARBA" id="ARBA00003943"/>
    </source>
</evidence>
<dbReference type="EC" id="7.1.1.1" evidence="3"/>
<keyword evidence="7" id="KW-0520">NAD</keyword>
<evidence type="ECO:0000256" key="2">
    <source>
        <dbReference type="ARBA" id="ARBA00005689"/>
    </source>
</evidence>
<dbReference type="GO" id="GO:0005886">
    <property type="term" value="C:plasma membrane"/>
    <property type="evidence" value="ECO:0007669"/>
    <property type="project" value="TreeGrafter"/>
</dbReference>
<reference evidence="14 15" key="1">
    <citation type="submission" date="2020-09" db="EMBL/GenBank/DDBJ databases">
        <title>Pseudoxanthomonas sp. CAU 1598 isolated from sand of Yaerae Beach.</title>
        <authorList>
            <person name="Kim W."/>
        </authorList>
    </citation>
    <scope>NUCLEOTIDE SEQUENCE [LARGE SCALE GENOMIC DNA]</scope>
    <source>
        <strain evidence="14 15">CAU 1598</strain>
    </source>
</reference>
<comment type="function">
    <text evidence="1">The transhydrogenation between NADH and NADP is coupled to respiration and ATP hydrolysis and functions as a proton pump across the membrane.</text>
</comment>
<dbReference type="GO" id="GO:0016491">
    <property type="term" value="F:oxidoreductase activity"/>
    <property type="evidence" value="ECO:0007669"/>
    <property type="project" value="UniProtKB-KW"/>
</dbReference>
<evidence type="ECO:0000256" key="11">
    <source>
        <dbReference type="ARBA" id="ARBA00084087"/>
    </source>
</evidence>
<keyword evidence="6" id="KW-1278">Translocase</keyword>
<dbReference type="PANTHER" id="PTHR10160:SF19">
    <property type="entry name" value="PROTON-TRANSLOCATING NAD(P)(+) TRANSHYDROGENASE"/>
    <property type="match status" value="1"/>
</dbReference>
<evidence type="ECO:0000256" key="8">
    <source>
        <dbReference type="ARBA" id="ARBA00048202"/>
    </source>
</evidence>
<evidence type="ECO:0000256" key="3">
    <source>
        <dbReference type="ARBA" id="ARBA00012943"/>
    </source>
</evidence>
<gene>
    <name evidence="14" type="ORF">IFO71_12660</name>
</gene>
<dbReference type="NCBIfam" id="NF006942">
    <property type="entry name" value="PRK09424.1"/>
    <property type="match status" value="1"/>
</dbReference>
<evidence type="ECO:0000256" key="10">
    <source>
        <dbReference type="ARBA" id="ARBA00076996"/>
    </source>
</evidence>
<dbReference type="EMBL" id="JACYTR010000026">
    <property type="protein sequence ID" value="MBD8526588.1"/>
    <property type="molecule type" value="Genomic_DNA"/>
</dbReference>
<dbReference type="PANTHER" id="PTHR10160">
    <property type="entry name" value="NAD(P) TRANSHYDROGENASE"/>
    <property type="match status" value="1"/>
</dbReference>